<feature type="region of interest" description="Disordered" evidence="1">
    <location>
        <begin position="62"/>
        <end position="84"/>
    </location>
</feature>
<reference evidence="2" key="1">
    <citation type="journal article" date="2018" name="DNA Res.">
        <title>Multiple hybrid de novo genome assembly of finger millet, an orphan allotetraploid crop.</title>
        <authorList>
            <person name="Hatakeyama M."/>
            <person name="Aluri S."/>
            <person name="Balachadran M.T."/>
            <person name="Sivarajan S.R."/>
            <person name="Patrignani A."/>
            <person name="Gruter S."/>
            <person name="Poveda L."/>
            <person name="Shimizu-Inatsugi R."/>
            <person name="Baeten J."/>
            <person name="Francoijs K.J."/>
            <person name="Nataraja K.N."/>
            <person name="Reddy Y.A.N."/>
            <person name="Phadnis S."/>
            <person name="Ravikumar R.L."/>
            <person name="Schlapbach R."/>
            <person name="Sreeman S.M."/>
            <person name="Shimizu K.K."/>
        </authorList>
    </citation>
    <scope>NUCLEOTIDE SEQUENCE</scope>
</reference>
<name>A0AAV5ET43_ELECO</name>
<evidence type="ECO:0000313" key="2">
    <source>
        <dbReference type="EMBL" id="GJN25552.1"/>
    </source>
</evidence>
<proteinExistence type="predicted"/>
<feature type="compositionally biased region" description="Low complexity" evidence="1">
    <location>
        <begin position="32"/>
        <end position="45"/>
    </location>
</feature>
<dbReference type="Proteomes" id="UP001054889">
    <property type="component" value="Unassembled WGS sequence"/>
</dbReference>
<organism evidence="2 3">
    <name type="scientific">Eleusine coracana subsp. coracana</name>
    <dbReference type="NCBI Taxonomy" id="191504"/>
    <lineage>
        <taxon>Eukaryota</taxon>
        <taxon>Viridiplantae</taxon>
        <taxon>Streptophyta</taxon>
        <taxon>Embryophyta</taxon>
        <taxon>Tracheophyta</taxon>
        <taxon>Spermatophyta</taxon>
        <taxon>Magnoliopsida</taxon>
        <taxon>Liliopsida</taxon>
        <taxon>Poales</taxon>
        <taxon>Poaceae</taxon>
        <taxon>PACMAD clade</taxon>
        <taxon>Chloridoideae</taxon>
        <taxon>Cynodonteae</taxon>
        <taxon>Eleusininae</taxon>
        <taxon>Eleusine</taxon>
    </lineage>
</organism>
<comment type="caution">
    <text evidence="2">The sequence shown here is derived from an EMBL/GenBank/DDBJ whole genome shotgun (WGS) entry which is preliminary data.</text>
</comment>
<accession>A0AAV5ET43</accession>
<protein>
    <submittedName>
        <fullName evidence="2">Uncharacterized protein</fullName>
    </submittedName>
</protein>
<evidence type="ECO:0000313" key="3">
    <source>
        <dbReference type="Proteomes" id="UP001054889"/>
    </source>
</evidence>
<dbReference type="EMBL" id="BQKI01000078">
    <property type="protein sequence ID" value="GJN25552.1"/>
    <property type="molecule type" value="Genomic_DNA"/>
</dbReference>
<evidence type="ECO:0000256" key="1">
    <source>
        <dbReference type="SAM" id="MobiDB-lite"/>
    </source>
</evidence>
<feature type="region of interest" description="Disordered" evidence="1">
    <location>
        <begin position="22"/>
        <end position="46"/>
    </location>
</feature>
<sequence>MVSGRIEVSTSYLGRRQALHRHRVAGGDLRDPPLASSPSPRAPARGSAVLMERLRTVRVRLQPLSSSTPEEVPGTHPRYADKVL</sequence>
<dbReference type="AlphaFoldDB" id="A0AAV5ET43"/>
<keyword evidence="3" id="KW-1185">Reference proteome</keyword>
<reference evidence="2" key="2">
    <citation type="submission" date="2021-12" db="EMBL/GenBank/DDBJ databases">
        <title>Resequencing data analysis of finger millet.</title>
        <authorList>
            <person name="Hatakeyama M."/>
            <person name="Aluri S."/>
            <person name="Balachadran M.T."/>
            <person name="Sivarajan S.R."/>
            <person name="Poveda L."/>
            <person name="Shimizu-Inatsugi R."/>
            <person name="Schlapbach R."/>
            <person name="Sreeman S.M."/>
            <person name="Shimizu K.K."/>
        </authorList>
    </citation>
    <scope>NUCLEOTIDE SEQUENCE</scope>
</reference>
<gene>
    <name evidence="2" type="primary">gb13395</name>
    <name evidence="2" type="ORF">PR202_gb13395</name>
</gene>